<evidence type="ECO:0000256" key="3">
    <source>
        <dbReference type="ARBA" id="ARBA00022729"/>
    </source>
</evidence>
<keyword evidence="3" id="KW-0732">Signal</keyword>
<evidence type="ECO:0000259" key="4">
    <source>
        <dbReference type="PROSITE" id="PS50871"/>
    </source>
</evidence>
<comment type="caution">
    <text evidence="5">The sequence shown here is derived from an EMBL/GenBank/DDBJ whole genome shotgun (WGS) entry which is preliminary data.</text>
</comment>
<dbReference type="PANTHER" id="PTHR22923:SF102">
    <property type="entry name" value="CEREBELLIN 13-RELATED"/>
    <property type="match status" value="1"/>
</dbReference>
<feature type="domain" description="C1q" evidence="4">
    <location>
        <begin position="123"/>
        <end position="265"/>
    </location>
</feature>
<dbReference type="PROSITE" id="PS50871">
    <property type="entry name" value="C1Q"/>
    <property type="match status" value="1"/>
</dbReference>
<dbReference type="Gene3D" id="2.60.120.40">
    <property type="match status" value="1"/>
</dbReference>
<dbReference type="InterPro" id="IPR050822">
    <property type="entry name" value="Cerebellin_Synaptic_Org"/>
</dbReference>
<evidence type="ECO:0000256" key="1">
    <source>
        <dbReference type="ARBA" id="ARBA00004613"/>
    </source>
</evidence>
<comment type="subcellular location">
    <subcellularLocation>
        <location evidence="1">Secreted</location>
    </subcellularLocation>
</comment>
<dbReference type="AlphaFoldDB" id="A0A9D4DLV8"/>
<evidence type="ECO:0000313" key="5">
    <source>
        <dbReference type="EMBL" id="KAH3750740.1"/>
    </source>
</evidence>
<protein>
    <recommendedName>
        <fullName evidence="4">C1q domain-containing protein</fullName>
    </recommendedName>
</protein>
<dbReference type="SUPFAM" id="SSF57997">
    <property type="entry name" value="Tropomyosin"/>
    <property type="match status" value="1"/>
</dbReference>
<dbReference type="InterPro" id="IPR008983">
    <property type="entry name" value="Tumour_necrosis_fac-like_dom"/>
</dbReference>
<accession>A0A9D4DLV8</accession>
<dbReference type="Proteomes" id="UP000828390">
    <property type="component" value="Unassembled WGS sequence"/>
</dbReference>
<proteinExistence type="predicted"/>
<evidence type="ECO:0000256" key="2">
    <source>
        <dbReference type="ARBA" id="ARBA00022525"/>
    </source>
</evidence>
<dbReference type="Gene3D" id="1.10.287.1490">
    <property type="match status" value="1"/>
</dbReference>
<dbReference type="GO" id="GO:0005576">
    <property type="term" value="C:extracellular region"/>
    <property type="evidence" value="ECO:0007669"/>
    <property type="project" value="UniProtKB-SubCell"/>
</dbReference>
<dbReference type="PRINTS" id="PR00007">
    <property type="entry name" value="COMPLEMNTC1Q"/>
</dbReference>
<keyword evidence="6" id="KW-1185">Reference proteome</keyword>
<reference evidence="5" key="2">
    <citation type="submission" date="2020-11" db="EMBL/GenBank/DDBJ databases">
        <authorList>
            <person name="McCartney M.A."/>
            <person name="Auch B."/>
            <person name="Kono T."/>
            <person name="Mallez S."/>
            <person name="Becker A."/>
            <person name="Gohl D.M."/>
            <person name="Silverstein K.A.T."/>
            <person name="Koren S."/>
            <person name="Bechman K.B."/>
            <person name="Herman A."/>
            <person name="Abrahante J.E."/>
            <person name="Garbe J."/>
        </authorList>
    </citation>
    <scope>NUCLEOTIDE SEQUENCE</scope>
    <source>
        <strain evidence="5">Duluth1</strain>
        <tissue evidence="5">Whole animal</tissue>
    </source>
</reference>
<keyword evidence="2" id="KW-0964">Secreted</keyword>
<evidence type="ECO:0000313" key="6">
    <source>
        <dbReference type="Proteomes" id="UP000828390"/>
    </source>
</evidence>
<organism evidence="5 6">
    <name type="scientific">Dreissena polymorpha</name>
    <name type="common">Zebra mussel</name>
    <name type="synonym">Mytilus polymorpha</name>
    <dbReference type="NCBI Taxonomy" id="45954"/>
    <lineage>
        <taxon>Eukaryota</taxon>
        <taxon>Metazoa</taxon>
        <taxon>Spiralia</taxon>
        <taxon>Lophotrochozoa</taxon>
        <taxon>Mollusca</taxon>
        <taxon>Bivalvia</taxon>
        <taxon>Autobranchia</taxon>
        <taxon>Heteroconchia</taxon>
        <taxon>Euheterodonta</taxon>
        <taxon>Imparidentia</taxon>
        <taxon>Neoheterodontei</taxon>
        <taxon>Myida</taxon>
        <taxon>Dreissenoidea</taxon>
        <taxon>Dreissenidae</taxon>
        <taxon>Dreissena</taxon>
    </lineage>
</organism>
<sequence>MNQTAELVSRTEDEMNTHLNETRVQISDLEQGMADSVGRIEGLEKNQSVMKGAADKTQAQIATVEQKVAASQSNTQTLQSRVQSLGETQGDLKSKTTTIESKVDTRQRQIDWMQRQIDWVQQTVGTFAGFSAYLNTNKHYDQKTVIVFDGVIYNHDTWPRPRDYNPNTGIFTVPVSGVYVFTFNVEVNSNFVDIDIGAHVNLMLNSNIKSQAIVQGLGNHLSSGNTAVLDVQFGDKVFVSTSSHFRLHKLYAWRTTFSGALLRMN</sequence>
<reference evidence="5" key="1">
    <citation type="journal article" date="2019" name="bioRxiv">
        <title>The Genome of the Zebra Mussel, Dreissena polymorpha: A Resource for Invasive Species Research.</title>
        <authorList>
            <person name="McCartney M.A."/>
            <person name="Auch B."/>
            <person name="Kono T."/>
            <person name="Mallez S."/>
            <person name="Zhang Y."/>
            <person name="Obille A."/>
            <person name="Becker A."/>
            <person name="Abrahante J.E."/>
            <person name="Garbe J."/>
            <person name="Badalamenti J.P."/>
            <person name="Herman A."/>
            <person name="Mangelson H."/>
            <person name="Liachko I."/>
            <person name="Sullivan S."/>
            <person name="Sone E.D."/>
            <person name="Koren S."/>
            <person name="Silverstein K.A.T."/>
            <person name="Beckman K.B."/>
            <person name="Gohl D.M."/>
        </authorList>
    </citation>
    <scope>NUCLEOTIDE SEQUENCE</scope>
    <source>
        <strain evidence="5">Duluth1</strain>
        <tissue evidence="5">Whole animal</tissue>
    </source>
</reference>
<dbReference type="SUPFAM" id="SSF49842">
    <property type="entry name" value="TNF-like"/>
    <property type="match status" value="1"/>
</dbReference>
<dbReference type="EMBL" id="JAIWYP010000010">
    <property type="protein sequence ID" value="KAH3750740.1"/>
    <property type="molecule type" value="Genomic_DNA"/>
</dbReference>
<dbReference type="PANTHER" id="PTHR22923">
    <property type="entry name" value="CEREBELLIN-RELATED"/>
    <property type="match status" value="1"/>
</dbReference>
<dbReference type="OrthoDB" id="9948489at2759"/>
<dbReference type="Pfam" id="PF00386">
    <property type="entry name" value="C1q"/>
    <property type="match status" value="1"/>
</dbReference>
<name>A0A9D4DLV8_DREPO</name>
<dbReference type="SMART" id="SM00110">
    <property type="entry name" value="C1Q"/>
    <property type="match status" value="1"/>
</dbReference>
<dbReference type="InterPro" id="IPR001073">
    <property type="entry name" value="C1q_dom"/>
</dbReference>
<gene>
    <name evidence="5" type="ORF">DPMN_185271</name>
</gene>